<dbReference type="Proteomes" id="UP000187203">
    <property type="component" value="Unassembled WGS sequence"/>
</dbReference>
<comment type="similarity">
    <text evidence="1">Belongs to the 'GDSL' lipolytic enzyme family.</text>
</comment>
<evidence type="ECO:0000256" key="1">
    <source>
        <dbReference type="ARBA" id="ARBA00008668"/>
    </source>
</evidence>
<gene>
    <name evidence="3" type="ORF">COLO4_35917</name>
</gene>
<dbReference type="PANTHER" id="PTHR22835">
    <property type="entry name" value="ZINC FINGER FYVE DOMAIN CONTAINING PROTEIN"/>
    <property type="match status" value="1"/>
</dbReference>
<dbReference type="InterPro" id="IPR001087">
    <property type="entry name" value="GDSL"/>
</dbReference>
<dbReference type="InterPro" id="IPR036514">
    <property type="entry name" value="SGNH_hydro_sf"/>
</dbReference>
<reference evidence="4" key="1">
    <citation type="submission" date="2013-09" db="EMBL/GenBank/DDBJ databases">
        <title>Corchorus olitorius genome sequencing.</title>
        <authorList>
            <person name="Alam M."/>
            <person name="Haque M.S."/>
            <person name="Islam M.S."/>
            <person name="Emdad E.M."/>
            <person name="Islam M.M."/>
            <person name="Ahmed B."/>
            <person name="Halim A."/>
            <person name="Hossen Q.M.M."/>
            <person name="Hossain M.Z."/>
            <person name="Ahmed R."/>
            <person name="Khan M.M."/>
            <person name="Islam R."/>
            <person name="Rashid M.M."/>
            <person name="Khan S.A."/>
            <person name="Rahman M.S."/>
            <person name="Alam M."/>
            <person name="Yahiya A.S."/>
            <person name="Khan M.S."/>
            <person name="Azam M.S."/>
            <person name="Haque T."/>
            <person name="Lashkar M.Z.H."/>
            <person name="Akhand A.I."/>
            <person name="Morshed G."/>
            <person name="Roy S."/>
            <person name="Uddin K.S."/>
            <person name="Rabeya T."/>
            <person name="Hossain A.S."/>
            <person name="Chowdhury A."/>
            <person name="Snigdha A.R."/>
            <person name="Mortoza M.S."/>
            <person name="Matin S.A."/>
            <person name="Hoque S.M.E."/>
            <person name="Islam M.K."/>
            <person name="Roy D.K."/>
            <person name="Haider R."/>
            <person name="Moosa M.M."/>
            <person name="Elias S.M."/>
            <person name="Hasan A.M."/>
            <person name="Jahan S."/>
            <person name="Shafiuddin M."/>
            <person name="Mahmood N."/>
            <person name="Shommy N.S."/>
        </authorList>
    </citation>
    <scope>NUCLEOTIDE SEQUENCE [LARGE SCALE GENOMIC DNA]</scope>
    <source>
        <strain evidence="4">cv. O-4</strain>
    </source>
</reference>
<dbReference type="Pfam" id="PF00657">
    <property type="entry name" value="Lipase_GDSL"/>
    <property type="match status" value="1"/>
</dbReference>
<name>A0A1R3GBY9_9ROSI</name>
<sequence>MKKGLGKLRNHFPLATINSVDIFSALYPLYANPAKYGKPKLRFEQPLVTCCGYGGKYNYNAAAGCGQTVNVNGTNIVVGSCKDPSVRVDWDGSHFTEVANKFVFDQISNGTFSDPPIPLKMACHPTQLHS</sequence>
<evidence type="ECO:0000256" key="2">
    <source>
        <dbReference type="ARBA" id="ARBA00023180"/>
    </source>
</evidence>
<organism evidence="3 4">
    <name type="scientific">Corchorus olitorius</name>
    <dbReference type="NCBI Taxonomy" id="93759"/>
    <lineage>
        <taxon>Eukaryota</taxon>
        <taxon>Viridiplantae</taxon>
        <taxon>Streptophyta</taxon>
        <taxon>Embryophyta</taxon>
        <taxon>Tracheophyta</taxon>
        <taxon>Spermatophyta</taxon>
        <taxon>Magnoliopsida</taxon>
        <taxon>eudicotyledons</taxon>
        <taxon>Gunneridae</taxon>
        <taxon>Pentapetalae</taxon>
        <taxon>rosids</taxon>
        <taxon>malvids</taxon>
        <taxon>Malvales</taxon>
        <taxon>Malvaceae</taxon>
        <taxon>Grewioideae</taxon>
        <taxon>Apeibeae</taxon>
        <taxon>Corchorus</taxon>
    </lineage>
</organism>
<keyword evidence="4" id="KW-1185">Reference proteome</keyword>
<dbReference type="PANTHER" id="PTHR22835:SF292">
    <property type="entry name" value="ESTERASE-LIKE ISOFORM X1"/>
    <property type="match status" value="1"/>
</dbReference>
<comment type="caution">
    <text evidence="3">The sequence shown here is derived from an EMBL/GenBank/DDBJ whole genome shotgun (WGS) entry which is preliminary data.</text>
</comment>
<dbReference type="STRING" id="93759.A0A1R3GBY9"/>
<dbReference type="OrthoDB" id="1600564at2759"/>
<dbReference type="AlphaFoldDB" id="A0A1R3GBY9"/>
<dbReference type="GO" id="GO:0016788">
    <property type="term" value="F:hydrolase activity, acting on ester bonds"/>
    <property type="evidence" value="ECO:0007669"/>
    <property type="project" value="InterPro"/>
</dbReference>
<dbReference type="Gene3D" id="3.40.50.1110">
    <property type="entry name" value="SGNH hydrolase"/>
    <property type="match status" value="1"/>
</dbReference>
<accession>A0A1R3GBY9</accession>
<dbReference type="EMBL" id="AWUE01022921">
    <property type="protein sequence ID" value="OMO55583.1"/>
    <property type="molecule type" value="Genomic_DNA"/>
</dbReference>
<evidence type="ECO:0008006" key="5">
    <source>
        <dbReference type="Google" id="ProtNLM"/>
    </source>
</evidence>
<proteinExistence type="inferred from homology"/>
<evidence type="ECO:0000313" key="4">
    <source>
        <dbReference type="Proteomes" id="UP000187203"/>
    </source>
</evidence>
<protein>
    <recommendedName>
        <fullName evidence="5">Lipase, GDSL</fullName>
    </recommendedName>
</protein>
<keyword evidence="2" id="KW-0325">Glycoprotein</keyword>
<evidence type="ECO:0000313" key="3">
    <source>
        <dbReference type="EMBL" id="OMO55583.1"/>
    </source>
</evidence>